<evidence type="ECO:0000256" key="1">
    <source>
        <dbReference type="ARBA" id="ARBA00023122"/>
    </source>
</evidence>
<sequence>MSSSVRPRGTKAPDLGAFRGGGWVPGTERRATEATMYASSRRSTHPTDPIARIMVWPVATMPGEASLLEVAESLASDGIGAVGVVENGRLAGVVSERDVVTHLAQGANPEHVTAADVMTTDLVVARPDDLVLDAGRRMLEAEIRHLPVIDDDKIAGFVSMRDVFEVLIDAASHEEDVVVVPSGTRVVVRQD</sequence>
<evidence type="ECO:0000256" key="3">
    <source>
        <dbReference type="SAM" id="MobiDB-lite"/>
    </source>
</evidence>
<reference evidence="5 6" key="1">
    <citation type="submission" date="2019-01" db="EMBL/GenBank/DDBJ databases">
        <title>Novel species of Nocardioides.</title>
        <authorList>
            <person name="Liu Q."/>
            <person name="Xin Y.-H."/>
        </authorList>
    </citation>
    <scope>NUCLEOTIDE SEQUENCE [LARGE SCALE GENOMIC DNA]</scope>
    <source>
        <strain evidence="5 6">CGMCC 4.6875</strain>
    </source>
</reference>
<feature type="region of interest" description="Disordered" evidence="3">
    <location>
        <begin position="1"/>
        <end position="26"/>
    </location>
</feature>
<protein>
    <submittedName>
        <fullName evidence="5">CBS domain-containing protein</fullName>
    </submittedName>
</protein>
<keyword evidence="1 2" id="KW-0129">CBS domain</keyword>
<dbReference type="InterPro" id="IPR046342">
    <property type="entry name" value="CBS_dom_sf"/>
</dbReference>
<dbReference type="Proteomes" id="UP000293291">
    <property type="component" value="Unassembled WGS sequence"/>
</dbReference>
<keyword evidence="6" id="KW-1185">Reference proteome</keyword>
<name>A0A4Q2SJ91_9ACTN</name>
<dbReference type="PANTHER" id="PTHR43080:SF2">
    <property type="entry name" value="CBS DOMAIN-CONTAINING PROTEIN"/>
    <property type="match status" value="1"/>
</dbReference>
<accession>A0A4Q2SJ91</accession>
<gene>
    <name evidence="5" type="ORF">EUA07_03790</name>
</gene>
<proteinExistence type="predicted"/>
<dbReference type="InterPro" id="IPR051257">
    <property type="entry name" value="Diverse_CBS-Domain"/>
</dbReference>
<dbReference type="AlphaFoldDB" id="A0A4Q2SJ91"/>
<evidence type="ECO:0000256" key="2">
    <source>
        <dbReference type="PROSITE-ProRule" id="PRU00703"/>
    </source>
</evidence>
<evidence type="ECO:0000313" key="5">
    <source>
        <dbReference type="EMBL" id="RYC04064.1"/>
    </source>
</evidence>
<dbReference type="EMBL" id="SDWU01000003">
    <property type="protein sequence ID" value="RYC04064.1"/>
    <property type="molecule type" value="Genomic_DNA"/>
</dbReference>
<dbReference type="Gene3D" id="3.10.580.10">
    <property type="entry name" value="CBS-domain"/>
    <property type="match status" value="1"/>
</dbReference>
<dbReference type="InterPro" id="IPR000644">
    <property type="entry name" value="CBS_dom"/>
</dbReference>
<dbReference type="OrthoDB" id="3783815at2"/>
<evidence type="ECO:0000313" key="6">
    <source>
        <dbReference type="Proteomes" id="UP000293291"/>
    </source>
</evidence>
<feature type="domain" description="CBS" evidence="4">
    <location>
        <begin position="54"/>
        <end position="110"/>
    </location>
</feature>
<evidence type="ECO:0000259" key="4">
    <source>
        <dbReference type="PROSITE" id="PS51371"/>
    </source>
</evidence>
<dbReference type="SMART" id="SM00116">
    <property type="entry name" value="CBS"/>
    <property type="match status" value="2"/>
</dbReference>
<feature type="domain" description="CBS" evidence="4">
    <location>
        <begin position="118"/>
        <end position="175"/>
    </location>
</feature>
<dbReference type="Pfam" id="PF00571">
    <property type="entry name" value="CBS"/>
    <property type="match status" value="2"/>
</dbReference>
<dbReference type="PROSITE" id="PS51371">
    <property type="entry name" value="CBS"/>
    <property type="match status" value="2"/>
</dbReference>
<dbReference type="SUPFAM" id="SSF54631">
    <property type="entry name" value="CBS-domain pair"/>
    <property type="match status" value="1"/>
</dbReference>
<dbReference type="PANTHER" id="PTHR43080">
    <property type="entry name" value="CBS DOMAIN-CONTAINING PROTEIN CBSX3, MITOCHONDRIAL"/>
    <property type="match status" value="1"/>
</dbReference>
<comment type="caution">
    <text evidence="5">The sequence shown here is derived from an EMBL/GenBank/DDBJ whole genome shotgun (WGS) entry which is preliminary data.</text>
</comment>
<organism evidence="5 6">
    <name type="scientific">Nocardioides ganghwensis</name>
    <dbReference type="NCBI Taxonomy" id="252230"/>
    <lineage>
        <taxon>Bacteria</taxon>
        <taxon>Bacillati</taxon>
        <taxon>Actinomycetota</taxon>
        <taxon>Actinomycetes</taxon>
        <taxon>Propionibacteriales</taxon>
        <taxon>Nocardioidaceae</taxon>
        <taxon>Nocardioides</taxon>
    </lineage>
</organism>